<proteinExistence type="predicted"/>
<dbReference type="WBParaSite" id="Gr19_v10_g9778.t1">
    <property type="protein sequence ID" value="Gr19_v10_g9778.t1"/>
    <property type="gene ID" value="Gr19_v10_g9778"/>
</dbReference>
<dbReference type="AlphaFoldDB" id="A0A914IGU0"/>
<dbReference type="Proteomes" id="UP000887572">
    <property type="component" value="Unplaced"/>
</dbReference>
<sequence length="69" mass="7315">MKKPSFGVGDVIGCGVNLENGQIIYTLNGERLDTANLFVSFTANLFPCVSLGKPGNKIEANFGPIGKKI</sequence>
<dbReference type="PROSITE" id="PS50188">
    <property type="entry name" value="B302_SPRY"/>
    <property type="match status" value="1"/>
</dbReference>
<dbReference type="Gene3D" id="2.60.120.920">
    <property type="match status" value="1"/>
</dbReference>
<reference evidence="3" key="1">
    <citation type="submission" date="2022-11" db="UniProtKB">
        <authorList>
            <consortium name="WormBaseParasite"/>
        </authorList>
    </citation>
    <scope>IDENTIFICATION</scope>
</reference>
<dbReference type="Pfam" id="PF00622">
    <property type="entry name" value="SPRY"/>
    <property type="match status" value="1"/>
</dbReference>
<dbReference type="InterPro" id="IPR013320">
    <property type="entry name" value="ConA-like_dom_sf"/>
</dbReference>
<dbReference type="InterPro" id="IPR001870">
    <property type="entry name" value="B30.2/SPRY"/>
</dbReference>
<dbReference type="InterPro" id="IPR003877">
    <property type="entry name" value="SPRY_dom"/>
</dbReference>
<evidence type="ECO:0000259" key="1">
    <source>
        <dbReference type="PROSITE" id="PS50188"/>
    </source>
</evidence>
<evidence type="ECO:0000313" key="3">
    <source>
        <dbReference type="WBParaSite" id="Gr19_v10_g9778.t1"/>
    </source>
</evidence>
<name>A0A914IGU0_GLORO</name>
<dbReference type="InterPro" id="IPR043136">
    <property type="entry name" value="B30.2/SPRY_sf"/>
</dbReference>
<feature type="domain" description="B30.2/SPRY" evidence="1">
    <location>
        <begin position="1"/>
        <end position="67"/>
    </location>
</feature>
<organism evidence="2 3">
    <name type="scientific">Globodera rostochiensis</name>
    <name type="common">Golden nematode worm</name>
    <name type="synonym">Heterodera rostochiensis</name>
    <dbReference type="NCBI Taxonomy" id="31243"/>
    <lineage>
        <taxon>Eukaryota</taxon>
        <taxon>Metazoa</taxon>
        <taxon>Ecdysozoa</taxon>
        <taxon>Nematoda</taxon>
        <taxon>Chromadorea</taxon>
        <taxon>Rhabditida</taxon>
        <taxon>Tylenchina</taxon>
        <taxon>Tylenchomorpha</taxon>
        <taxon>Tylenchoidea</taxon>
        <taxon>Heteroderidae</taxon>
        <taxon>Heteroderinae</taxon>
        <taxon>Globodera</taxon>
    </lineage>
</organism>
<protein>
    <submittedName>
        <fullName evidence="3">B30.2/SPRY domain-containing protein</fullName>
    </submittedName>
</protein>
<dbReference type="CDD" id="cd12885">
    <property type="entry name" value="SPRY_RanBP_like"/>
    <property type="match status" value="1"/>
</dbReference>
<evidence type="ECO:0000313" key="2">
    <source>
        <dbReference type="Proteomes" id="UP000887572"/>
    </source>
</evidence>
<dbReference type="InterPro" id="IPR044736">
    <property type="entry name" value="Gid1/RanBPM/SPLA_SPRY"/>
</dbReference>
<keyword evidence="2" id="KW-1185">Reference proteome</keyword>
<accession>A0A914IGU0</accession>
<dbReference type="SUPFAM" id="SSF49899">
    <property type="entry name" value="Concanavalin A-like lectins/glucanases"/>
    <property type="match status" value="1"/>
</dbReference>